<dbReference type="InterPro" id="IPR015797">
    <property type="entry name" value="NUDIX_hydrolase-like_dom_sf"/>
</dbReference>
<sequence>MNFSKFNCSLSFLSAIITQSPESIRNISYISHSFLRTHTFCHHKVITRSRFNKFCSVTPVPCSRSIESYLVGLESLDLDLQQTQIAKARRKYQNWFGFYERVHPHRCCIESTRKYSTRKMNETSVNQFNQKFLDAAAHGNLEDLRAFLGSVDIDVRNDRGWTALMFAARNGHVPIISALIEKGCDIQHMNASGQTALDIAQFWNQKDAASTLSQHKENVLFDQIHNYYSLNPLYRASDLRKDESALQGLKKNVTSKFILFEQQRPFLLPPEGNERKYKFAVFCCDQLPSTFLDQATVIFLGLETWDPTSSAWFALDVKENAAEAVINLHPKGLFVTPFPATLQMVETHAGIFAEAHSILCWLERYRFCPTCGSRQKTIEGGYKQTCVNEECSSHKGVHNTCYPRVDPSLIMLIVSPDKKMCLLGRQKRFPPKMYSCLAGFMEPGECIEDTCRREVEEESGVKVGKVDYHSSQPWPFPATLMLGCIAYARTDTIKVDKDELEEARWFPRAEVAQMITGKHPDGFFIPPKQAIAHQLIKSWLASSSSHL</sequence>
<evidence type="ECO:0000256" key="16">
    <source>
        <dbReference type="ARBA" id="ARBA00046702"/>
    </source>
</evidence>
<evidence type="ECO:0000256" key="1">
    <source>
        <dbReference type="ARBA" id="ARBA00001946"/>
    </source>
</evidence>
<dbReference type="NCBIfam" id="NF001299">
    <property type="entry name" value="PRK00241.1"/>
    <property type="match status" value="1"/>
</dbReference>
<dbReference type="PROSITE" id="PS51462">
    <property type="entry name" value="NUDIX"/>
    <property type="match status" value="1"/>
</dbReference>
<evidence type="ECO:0000256" key="17">
    <source>
        <dbReference type="ARBA" id="ARBA00047501"/>
    </source>
</evidence>
<dbReference type="GO" id="GO:0005829">
    <property type="term" value="C:cytosol"/>
    <property type="evidence" value="ECO:0007669"/>
    <property type="project" value="TreeGrafter"/>
</dbReference>
<dbReference type="InterPro" id="IPR015375">
    <property type="entry name" value="NADH_PPase-like_N"/>
</dbReference>
<evidence type="ECO:0000256" key="2">
    <source>
        <dbReference type="ARBA" id="ARBA00001947"/>
    </source>
</evidence>
<dbReference type="SUPFAM" id="SSF55811">
    <property type="entry name" value="Nudix"/>
    <property type="match status" value="1"/>
</dbReference>
<evidence type="ECO:0000256" key="8">
    <source>
        <dbReference type="ARBA" id="ARBA00022842"/>
    </source>
</evidence>
<dbReference type="EC" id="3.6.1.22" evidence="5"/>
<dbReference type="GO" id="GO:0046872">
    <property type="term" value="F:metal ion binding"/>
    <property type="evidence" value="ECO:0007669"/>
    <property type="project" value="UniProtKB-KW"/>
</dbReference>
<evidence type="ECO:0000313" key="22">
    <source>
        <dbReference type="EMBL" id="RUS87484.1"/>
    </source>
</evidence>
<evidence type="ECO:0000256" key="12">
    <source>
        <dbReference type="ARBA" id="ARBA00023869"/>
    </source>
</evidence>
<dbReference type="CDD" id="cd03429">
    <property type="entry name" value="NUDIX_NADH_pyrophosphatase_Nudt13"/>
    <property type="match status" value="1"/>
</dbReference>
<keyword evidence="7" id="KW-0378">Hydrolase</keyword>
<comment type="cofactor">
    <cofactor evidence="2">
        <name>Zn(2+)</name>
        <dbReference type="ChEBI" id="CHEBI:29105"/>
    </cofactor>
</comment>
<comment type="cofactor">
    <cofactor evidence="1">
        <name>Mg(2+)</name>
        <dbReference type="ChEBI" id="CHEBI:18420"/>
    </cofactor>
</comment>
<dbReference type="Pfam" id="PF12796">
    <property type="entry name" value="Ank_2"/>
    <property type="match status" value="1"/>
</dbReference>
<dbReference type="STRING" id="188477.A0A3S1BMZ3"/>
<evidence type="ECO:0000256" key="15">
    <source>
        <dbReference type="ARBA" id="ARBA00045837"/>
    </source>
</evidence>
<evidence type="ECO:0000256" key="19">
    <source>
        <dbReference type="ARBA" id="ARBA00049264"/>
    </source>
</evidence>
<dbReference type="Proteomes" id="UP000271974">
    <property type="component" value="Unassembled WGS sequence"/>
</dbReference>
<comment type="subcellular location">
    <subcellularLocation>
        <location evidence="3">Cytoplasmic granule</location>
    </subcellularLocation>
</comment>
<evidence type="ECO:0000256" key="14">
    <source>
        <dbReference type="ARBA" id="ARBA00031178"/>
    </source>
</evidence>
<proteinExistence type="inferred from homology"/>
<evidence type="ECO:0000256" key="6">
    <source>
        <dbReference type="ARBA" id="ARBA00022723"/>
    </source>
</evidence>
<evidence type="ECO:0000256" key="3">
    <source>
        <dbReference type="ARBA" id="ARBA00004463"/>
    </source>
</evidence>
<name>A0A3S1BMZ3_ELYCH</name>
<dbReference type="PROSITE" id="PS50088">
    <property type="entry name" value="ANK_REPEAT"/>
    <property type="match status" value="1"/>
</dbReference>
<dbReference type="PANTHER" id="PTHR42904:SF6">
    <property type="entry name" value="NAD-CAPPED RNA HYDROLASE NUDT12"/>
    <property type="match status" value="1"/>
</dbReference>
<dbReference type="FunFam" id="3.90.79.10:FF:000023">
    <property type="entry name" value="Peroxisomal NADH pyrophosphatase NUDT12"/>
    <property type="match status" value="1"/>
</dbReference>
<keyword evidence="20" id="KW-0040">ANK repeat</keyword>
<comment type="catalytic activity">
    <reaction evidence="11">
        <text>a 5'-end NAD(+)-phospho-ribonucleoside in mRNA + H2O = a 5'-end phospho-adenosine-phospho-ribonucleoside in mRNA + beta-nicotinamide D-ribonucleotide + 2 H(+)</text>
        <dbReference type="Rhea" id="RHEA:60876"/>
        <dbReference type="Rhea" id="RHEA-COMP:15698"/>
        <dbReference type="Rhea" id="RHEA-COMP:15719"/>
        <dbReference type="ChEBI" id="CHEBI:14649"/>
        <dbReference type="ChEBI" id="CHEBI:15377"/>
        <dbReference type="ChEBI" id="CHEBI:15378"/>
        <dbReference type="ChEBI" id="CHEBI:144029"/>
        <dbReference type="ChEBI" id="CHEBI:144051"/>
    </reaction>
    <physiologicalReaction direction="left-to-right" evidence="11">
        <dbReference type="Rhea" id="RHEA:60877"/>
    </physiologicalReaction>
</comment>
<evidence type="ECO:0000256" key="18">
    <source>
        <dbReference type="ARBA" id="ARBA00049196"/>
    </source>
</evidence>
<evidence type="ECO:0000256" key="5">
    <source>
        <dbReference type="ARBA" id="ARBA00012381"/>
    </source>
</evidence>
<evidence type="ECO:0000259" key="21">
    <source>
        <dbReference type="PROSITE" id="PS51462"/>
    </source>
</evidence>
<dbReference type="GO" id="GO:0006742">
    <property type="term" value="P:NADP+ catabolic process"/>
    <property type="evidence" value="ECO:0007669"/>
    <property type="project" value="TreeGrafter"/>
</dbReference>
<dbReference type="GO" id="GO:0019677">
    <property type="term" value="P:NAD+ catabolic process"/>
    <property type="evidence" value="ECO:0007669"/>
    <property type="project" value="TreeGrafter"/>
</dbReference>
<evidence type="ECO:0000256" key="11">
    <source>
        <dbReference type="ARBA" id="ARBA00023679"/>
    </source>
</evidence>
<dbReference type="SUPFAM" id="SSF48403">
    <property type="entry name" value="Ankyrin repeat"/>
    <property type="match status" value="1"/>
</dbReference>
<evidence type="ECO:0000256" key="13">
    <source>
        <dbReference type="ARBA" id="ARBA00030313"/>
    </source>
</evidence>
<keyword evidence="9" id="KW-0521">NADP</keyword>
<accession>A0A3S1BMZ3</accession>
<dbReference type="Gene3D" id="1.25.40.20">
    <property type="entry name" value="Ankyrin repeat-containing domain"/>
    <property type="match status" value="1"/>
</dbReference>
<dbReference type="AlphaFoldDB" id="A0A3S1BMZ3"/>
<comment type="function">
    <text evidence="15">mRNA decapping enzyme that specifically removes the nicotinamide adenine dinucleotide (NAD) cap from a subset of mRNAs by hydrolyzing the diphosphate linkage to produce nicotinamide mononucleotide (NMN) and 5' monophosphate mRNA. The NAD-cap is present at the 5'-end of some RNAs; in contrast to the canonical N7 methylguanosine (m7G) cap, the NAD cap promotes mRNA decay. Preferentially acts on NAD-capped transcripts in response to nutrient stress. Also acts on free nicotinamide adenine dinucleotide molecules: hydrolyzes NAD(H) into NMN(H) and AMP, and NADPH into NMNH and 2',5'-ADP. May act to regulate the concentration of peroxisomal nicotinamide nucleotide cofactors required for oxidative metabolism in this organelle. Regulates the levels of circadian clock components PER1, PER2, PER3 and CRY2 in the liver.</text>
</comment>
<evidence type="ECO:0000256" key="20">
    <source>
        <dbReference type="PROSITE-ProRule" id="PRU00023"/>
    </source>
</evidence>
<dbReference type="SMART" id="SM00248">
    <property type="entry name" value="ANK"/>
    <property type="match status" value="2"/>
</dbReference>
<dbReference type="PANTHER" id="PTHR42904">
    <property type="entry name" value="NUDIX HYDROLASE, NUDC SUBFAMILY"/>
    <property type="match status" value="1"/>
</dbReference>
<keyword evidence="23" id="KW-1185">Reference proteome</keyword>
<feature type="domain" description="Nudix hydrolase" evidence="21">
    <location>
        <begin position="403"/>
        <end position="529"/>
    </location>
</feature>
<dbReference type="PROSITE" id="PS00893">
    <property type="entry name" value="NUDIX_BOX"/>
    <property type="match status" value="1"/>
</dbReference>
<dbReference type="Gene3D" id="3.90.79.20">
    <property type="match status" value="1"/>
</dbReference>
<dbReference type="EMBL" id="RQTK01000109">
    <property type="protein sequence ID" value="RUS87484.1"/>
    <property type="molecule type" value="Genomic_DNA"/>
</dbReference>
<protein>
    <recommendedName>
        <fullName evidence="12">NAD-capped RNA hydrolase NUDT12</fullName>
        <ecNumber evidence="5">3.6.1.22</ecNumber>
    </recommendedName>
    <alternativeName>
        <fullName evidence="13">NADH pyrophosphatase NUDT12</fullName>
    </alternativeName>
    <alternativeName>
        <fullName evidence="14">Nucleoside diphosphate-linked moiety X motif 12</fullName>
    </alternativeName>
</protein>
<evidence type="ECO:0000256" key="9">
    <source>
        <dbReference type="ARBA" id="ARBA00022857"/>
    </source>
</evidence>
<keyword evidence="10" id="KW-0520">NAD</keyword>
<keyword evidence="6" id="KW-0479">Metal-binding</keyword>
<organism evidence="22 23">
    <name type="scientific">Elysia chlorotica</name>
    <name type="common">Eastern emerald elysia</name>
    <name type="synonym">Sea slug</name>
    <dbReference type="NCBI Taxonomy" id="188477"/>
    <lineage>
        <taxon>Eukaryota</taxon>
        <taxon>Metazoa</taxon>
        <taxon>Spiralia</taxon>
        <taxon>Lophotrochozoa</taxon>
        <taxon>Mollusca</taxon>
        <taxon>Gastropoda</taxon>
        <taxon>Heterobranchia</taxon>
        <taxon>Euthyneura</taxon>
        <taxon>Panpulmonata</taxon>
        <taxon>Sacoglossa</taxon>
        <taxon>Placobranchoidea</taxon>
        <taxon>Plakobranchidae</taxon>
        <taxon>Elysia</taxon>
    </lineage>
</organism>
<dbReference type="InterPro" id="IPR036770">
    <property type="entry name" value="Ankyrin_rpt-contain_sf"/>
</dbReference>
<dbReference type="OrthoDB" id="10249612at2759"/>
<dbReference type="Gene3D" id="3.90.79.10">
    <property type="entry name" value="Nucleoside Triphosphate Pyrophosphohydrolase"/>
    <property type="match status" value="1"/>
</dbReference>
<keyword evidence="8" id="KW-0460">Magnesium</keyword>
<evidence type="ECO:0000256" key="4">
    <source>
        <dbReference type="ARBA" id="ARBA00009595"/>
    </source>
</evidence>
<comment type="catalytic activity">
    <reaction evidence="19">
        <text>NADH + H2O = reduced beta-nicotinamide D-ribonucleotide + AMP + 2 H(+)</text>
        <dbReference type="Rhea" id="RHEA:48868"/>
        <dbReference type="ChEBI" id="CHEBI:15377"/>
        <dbReference type="ChEBI" id="CHEBI:15378"/>
        <dbReference type="ChEBI" id="CHEBI:57945"/>
        <dbReference type="ChEBI" id="CHEBI:90832"/>
        <dbReference type="ChEBI" id="CHEBI:456215"/>
        <dbReference type="EC" id="3.6.1.22"/>
    </reaction>
    <physiologicalReaction direction="left-to-right" evidence="19">
        <dbReference type="Rhea" id="RHEA:48869"/>
    </physiologicalReaction>
</comment>
<feature type="repeat" description="ANK" evidence="20">
    <location>
        <begin position="159"/>
        <end position="191"/>
    </location>
</feature>
<gene>
    <name evidence="22" type="ORF">EGW08_004738</name>
</gene>
<dbReference type="Pfam" id="PF00293">
    <property type="entry name" value="NUDIX"/>
    <property type="match status" value="1"/>
</dbReference>
<dbReference type="GO" id="GO:0005777">
    <property type="term" value="C:peroxisome"/>
    <property type="evidence" value="ECO:0007669"/>
    <property type="project" value="TreeGrafter"/>
</dbReference>
<dbReference type="InterPro" id="IPR002110">
    <property type="entry name" value="Ankyrin_rpt"/>
</dbReference>
<evidence type="ECO:0000256" key="10">
    <source>
        <dbReference type="ARBA" id="ARBA00023027"/>
    </source>
</evidence>
<dbReference type="PROSITE" id="PS50297">
    <property type="entry name" value="ANK_REP_REGION"/>
    <property type="match status" value="1"/>
</dbReference>
<dbReference type="InterPro" id="IPR000086">
    <property type="entry name" value="NUDIX_hydrolase_dom"/>
</dbReference>
<comment type="caution">
    <text evidence="22">The sequence shown here is derived from an EMBL/GenBank/DDBJ whole genome shotgun (WGS) entry which is preliminary data.</text>
</comment>
<comment type="similarity">
    <text evidence="4">Belongs to the Nudix hydrolase family. NudC subfamily.</text>
</comment>
<reference evidence="22 23" key="1">
    <citation type="submission" date="2019-01" db="EMBL/GenBank/DDBJ databases">
        <title>A draft genome assembly of the solar-powered sea slug Elysia chlorotica.</title>
        <authorList>
            <person name="Cai H."/>
            <person name="Li Q."/>
            <person name="Fang X."/>
            <person name="Li J."/>
            <person name="Curtis N.E."/>
            <person name="Altenburger A."/>
            <person name="Shibata T."/>
            <person name="Feng M."/>
            <person name="Maeda T."/>
            <person name="Schwartz J.A."/>
            <person name="Shigenobu S."/>
            <person name="Lundholm N."/>
            <person name="Nishiyama T."/>
            <person name="Yang H."/>
            <person name="Hasebe M."/>
            <person name="Li S."/>
            <person name="Pierce S.K."/>
            <person name="Wang J."/>
        </authorList>
    </citation>
    <scope>NUCLEOTIDE SEQUENCE [LARGE SCALE GENOMIC DNA]</scope>
    <source>
        <strain evidence="22">EC2010</strain>
        <tissue evidence="22">Whole organism of an adult</tissue>
    </source>
</reference>
<comment type="subunit">
    <text evidence="16">Homodimer. Homodimerization is essential for its catalytic activity and protein stability. Interacts (via ANK repeats) with BLMH.</text>
</comment>
<dbReference type="InterPro" id="IPR020084">
    <property type="entry name" value="NUDIX_hydrolase_CS"/>
</dbReference>
<comment type="catalytic activity">
    <reaction evidence="18">
        <text>NAD(+) + H2O = beta-nicotinamide D-ribonucleotide + AMP + 2 H(+)</text>
        <dbReference type="Rhea" id="RHEA:11800"/>
        <dbReference type="ChEBI" id="CHEBI:14649"/>
        <dbReference type="ChEBI" id="CHEBI:15377"/>
        <dbReference type="ChEBI" id="CHEBI:15378"/>
        <dbReference type="ChEBI" id="CHEBI:57540"/>
        <dbReference type="ChEBI" id="CHEBI:456215"/>
        <dbReference type="EC" id="3.6.1.22"/>
    </reaction>
    <physiologicalReaction direction="left-to-right" evidence="18">
        <dbReference type="Rhea" id="RHEA:11801"/>
    </physiologicalReaction>
</comment>
<dbReference type="InterPro" id="IPR050241">
    <property type="entry name" value="NAD-cap_RNA_hydrolase_NudC"/>
</dbReference>
<evidence type="ECO:0000256" key="7">
    <source>
        <dbReference type="ARBA" id="ARBA00022801"/>
    </source>
</evidence>
<dbReference type="Pfam" id="PF09296">
    <property type="entry name" value="NUDIX-like"/>
    <property type="match status" value="1"/>
</dbReference>
<dbReference type="GO" id="GO:0035529">
    <property type="term" value="F:NADH pyrophosphatase activity"/>
    <property type="evidence" value="ECO:0007669"/>
    <property type="project" value="TreeGrafter"/>
</dbReference>
<dbReference type="InterPro" id="IPR049734">
    <property type="entry name" value="NudC-like_C"/>
</dbReference>
<evidence type="ECO:0000313" key="23">
    <source>
        <dbReference type="Proteomes" id="UP000271974"/>
    </source>
</evidence>
<comment type="catalytic activity">
    <reaction evidence="17">
        <text>NADPH + H2O = reduced beta-nicotinamide D-ribonucleotide + adenosine 2',5'-bisphosphate + 2 H(+)</text>
        <dbReference type="Rhea" id="RHEA:60820"/>
        <dbReference type="ChEBI" id="CHEBI:15377"/>
        <dbReference type="ChEBI" id="CHEBI:15378"/>
        <dbReference type="ChEBI" id="CHEBI:57783"/>
        <dbReference type="ChEBI" id="CHEBI:90832"/>
        <dbReference type="ChEBI" id="CHEBI:194156"/>
    </reaction>
    <physiologicalReaction direction="left-to-right" evidence="17">
        <dbReference type="Rhea" id="RHEA:60821"/>
    </physiologicalReaction>
</comment>